<organism evidence="2 3">
    <name type="scientific">Paraglomus occultum</name>
    <dbReference type="NCBI Taxonomy" id="144539"/>
    <lineage>
        <taxon>Eukaryota</taxon>
        <taxon>Fungi</taxon>
        <taxon>Fungi incertae sedis</taxon>
        <taxon>Mucoromycota</taxon>
        <taxon>Glomeromycotina</taxon>
        <taxon>Glomeromycetes</taxon>
        <taxon>Paraglomerales</taxon>
        <taxon>Paraglomeraceae</taxon>
        <taxon>Paraglomus</taxon>
    </lineage>
</organism>
<keyword evidence="3" id="KW-1185">Reference proteome</keyword>
<protein>
    <submittedName>
        <fullName evidence="2">4491_t:CDS:1</fullName>
    </submittedName>
</protein>
<comment type="caution">
    <text evidence="2">The sequence shown here is derived from an EMBL/GenBank/DDBJ whole genome shotgun (WGS) entry which is preliminary data.</text>
</comment>
<evidence type="ECO:0000313" key="2">
    <source>
        <dbReference type="EMBL" id="CAG8546377.1"/>
    </source>
</evidence>
<dbReference type="EMBL" id="CAJVPJ010000652">
    <property type="protein sequence ID" value="CAG8546377.1"/>
    <property type="molecule type" value="Genomic_DNA"/>
</dbReference>
<evidence type="ECO:0000313" key="3">
    <source>
        <dbReference type="Proteomes" id="UP000789572"/>
    </source>
</evidence>
<accession>A0A9N9B029</accession>
<name>A0A9N9B029_9GLOM</name>
<dbReference type="Proteomes" id="UP000789572">
    <property type="component" value="Unassembled WGS sequence"/>
</dbReference>
<sequence>MSGENRLKNLISQAKVKPDIEAIENELNKKPLISASELQNLDYKGKMINLAAATDAQRNSKKNEIITEITQLRESKLAPVREIITNAQNVLNKDSVTKEELKKVITDLKVIASTSSDNKLSKIIPPEPEKEGPKTPESPPPPPPPNPEPEEEEKFGEDYAELKATQQAGRRKIVENWKKEENYERSKICCYCSQEFHYDKNLEYLLAKQKAEKELSEHEAACSFKNKPEEAKNVKQNNWQKVKNTKNRYFYACRKC</sequence>
<dbReference type="OrthoDB" id="2444986at2759"/>
<proteinExistence type="predicted"/>
<reference evidence="2" key="1">
    <citation type="submission" date="2021-06" db="EMBL/GenBank/DDBJ databases">
        <authorList>
            <person name="Kallberg Y."/>
            <person name="Tangrot J."/>
            <person name="Rosling A."/>
        </authorList>
    </citation>
    <scope>NUCLEOTIDE SEQUENCE</scope>
    <source>
        <strain evidence="2">IA702</strain>
    </source>
</reference>
<feature type="region of interest" description="Disordered" evidence="1">
    <location>
        <begin position="116"/>
        <end position="156"/>
    </location>
</feature>
<dbReference type="AlphaFoldDB" id="A0A9N9B029"/>
<evidence type="ECO:0000256" key="1">
    <source>
        <dbReference type="SAM" id="MobiDB-lite"/>
    </source>
</evidence>
<gene>
    <name evidence="2" type="ORF">POCULU_LOCUS4793</name>
</gene>
<feature type="compositionally biased region" description="Pro residues" evidence="1">
    <location>
        <begin position="136"/>
        <end position="147"/>
    </location>
</feature>